<organism evidence="1 2">
    <name type="scientific">Phytophthora boehmeriae</name>
    <dbReference type="NCBI Taxonomy" id="109152"/>
    <lineage>
        <taxon>Eukaryota</taxon>
        <taxon>Sar</taxon>
        <taxon>Stramenopiles</taxon>
        <taxon>Oomycota</taxon>
        <taxon>Peronosporomycetes</taxon>
        <taxon>Peronosporales</taxon>
        <taxon>Peronosporaceae</taxon>
        <taxon>Phytophthora</taxon>
    </lineage>
</organism>
<protein>
    <submittedName>
        <fullName evidence="1">Uncharacterized protein</fullName>
    </submittedName>
</protein>
<accession>A0A8T1VL60</accession>
<proteinExistence type="predicted"/>
<name>A0A8T1VL60_9STRA</name>
<dbReference type="EMBL" id="JAGDFL010000839">
    <property type="protein sequence ID" value="KAG7380813.1"/>
    <property type="molecule type" value="Genomic_DNA"/>
</dbReference>
<gene>
    <name evidence="1" type="ORF">PHYBOEH_011294</name>
</gene>
<dbReference type="AlphaFoldDB" id="A0A8T1VL60"/>
<dbReference type="Proteomes" id="UP000693981">
    <property type="component" value="Unassembled WGS sequence"/>
</dbReference>
<evidence type="ECO:0000313" key="2">
    <source>
        <dbReference type="Proteomes" id="UP000693981"/>
    </source>
</evidence>
<comment type="caution">
    <text evidence="1">The sequence shown here is derived from an EMBL/GenBank/DDBJ whole genome shotgun (WGS) entry which is preliminary data.</text>
</comment>
<dbReference type="OrthoDB" id="62652at2759"/>
<reference evidence="1" key="1">
    <citation type="submission" date="2021-02" db="EMBL/GenBank/DDBJ databases">
        <authorList>
            <person name="Palmer J.M."/>
        </authorList>
    </citation>
    <scope>NUCLEOTIDE SEQUENCE</scope>
    <source>
        <strain evidence="1">SCRP23</strain>
    </source>
</reference>
<sequence length="373" mass="40512">MPSSSAQMDNSGGPAQVIAELTCTHGSLSRVYVGSVDGSVRAFAANNAASESAREHSELPLTHALWGARVTAGAITSVCAIEEQLKRSDRVLVLCGSSTGELVVLRNELETQRFQLEGAVQHICYYGDGEFVVGDLLGNLYGVTQYEIIWKTQLPMIAPQGGFATECFYPGAVRPVVKAITHAKLLDVEKTLSNYVLVATGQKHLLVTHRGKDFGTIPTRTPIGTLASFSIVGAKSNDEDVVLAAGEEGVIYRLVSYRDVAPKEMPDFRFTMEKWTQVPFPIAKLLPVKMPERPTGGIKSDDFTWICLGVDSEVVLFRGQERVKQWNFASSGTDLDFPVDLALVEADGDAKQQFGAIAFPDRIRIFPINSGSL</sequence>
<keyword evidence="2" id="KW-1185">Reference proteome</keyword>
<evidence type="ECO:0000313" key="1">
    <source>
        <dbReference type="EMBL" id="KAG7380813.1"/>
    </source>
</evidence>